<evidence type="ECO:0000313" key="3">
    <source>
        <dbReference type="Proteomes" id="UP000198953"/>
    </source>
</evidence>
<evidence type="ECO:0000313" key="2">
    <source>
        <dbReference type="EMBL" id="SEK73575.1"/>
    </source>
</evidence>
<keyword evidence="3" id="KW-1185">Reference proteome</keyword>
<dbReference type="Pfam" id="PF20062">
    <property type="entry name" value="DUF6461"/>
    <property type="match status" value="1"/>
</dbReference>
<sequence length="256" mass="28506">MTDLLSQFRWLEEHQGDEHDLLGDTFCVSFLHRLDPAEVLSCFEPVTPAETMSFKELCGRARAYFEDAADVRYVGVAQVGEWSVAIEPWGGQAVLMMNQLSRAGEVVSVGRNDYAEHRFEYAVDGTIITRFLSREPDRRWGSDPDRLNGLMRQVGMVLEPPQDEGMLDSWSARMAEDSVARAFALAAKMTGVALTLSTLSTLHFVSAVQSGGRRAMSRDKSAEIRQWAKAHGLPLSERSRIASIAVEQAEDPRDTP</sequence>
<dbReference type="InterPro" id="IPR045592">
    <property type="entry name" value="DUF6461"/>
</dbReference>
<dbReference type="AlphaFoldDB" id="A0A1H7JJD0"/>
<feature type="domain" description="Lsr2 DNA-binding" evidence="1">
    <location>
        <begin position="217"/>
        <end position="247"/>
    </location>
</feature>
<evidence type="ECO:0000259" key="1">
    <source>
        <dbReference type="Pfam" id="PF23359"/>
    </source>
</evidence>
<organism evidence="2 3">
    <name type="scientific">Nonomuraea pusilla</name>
    <dbReference type="NCBI Taxonomy" id="46177"/>
    <lineage>
        <taxon>Bacteria</taxon>
        <taxon>Bacillati</taxon>
        <taxon>Actinomycetota</taxon>
        <taxon>Actinomycetes</taxon>
        <taxon>Streptosporangiales</taxon>
        <taxon>Streptosporangiaceae</taxon>
        <taxon>Nonomuraea</taxon>
    </lineage>
</organism>
<dbReference type="RefSeq" id="WP_055501910.1">
    <property type="nucleotide sequence ID" value="NZ_BBZG01000001.1"/>
</dbReference>
<name>A0A1H7JJD0_9ACTN</name>
<gene>
    <name evidence="2" type="ORF">SAMN05660976_01112</name>
</gene>
<protein>
    <submittedName>
        <fullName evidence="2">Lsr2 protein</fullName>
    </submittedName>
</protein>
<dbReference type="EMBL" id="FOBF01000002">
    <property type="protein sequence ID" value="SEK73575.1"/>
    <property type="molecule type" value="Genomic_DNA"/>
</dbReference>
<proteinExistence type="predicted"/>
<dbReference type="InterPro" id="IPR055370">
    <property type="entry name" value="Lsr2_DNA-bd"/>
</dbReference>
<reference evidence="2 3" key="1">
    <citation type="submission" date="2016-10" db="EMBL/GenBank/DDBJ databases">
        <authorList>
            <person name="de Groot N.N."/>
        </authorList>
    </citation>
    <scope>NUCLEOTIDE SEQUENCE [LARGE SCALE GENOMIC DNA]</scope>
    <source>
        <strain evidence="2 3">DSM 43357</strain>
    </source>
</reference>
<dbReference type="Pfam" id="PF23359">
    <property type="entry name" value="Lsr2_DNA-bd"/>
    <property type="match status" value="1"/>
</dbReference>
<accession>A0A1H7JJD0</accession>
<dbReference type="Proteomes" id="UP000198953">
    <property type="component" value="Unassembled WGS sequence"/>
</dbReference>
<dbReference type="STRING" id="46177.SAMN05660976_01112"/>